<dbReference type="PROSITE" id="PS51192">
    <property type="entry name" value="HELICASE_ATP_BIND_1"/>
    <property type="match status" value="1"/>
</dbReference>
<feature type="region of interest" description="Disordered" evidence="6">
    <location>
        <begin position="1189"/>
        <end position="1254"/>
    </location>
</feature>
<dbReference type="SMART" id="SM00487">
    <property type="entry name" value="DEXDc"/>
    <property type="match status" value="1"/>
</dbReference>
<evidence type="ECO:0000256" key="5">
    <source>
        <dbReference type="ARBA" id="ARBA00023212"/>
    </source>
</evidence>
<evidence type="ECO:0000256" key="3">
    <source>
        <dbReference type="ARBA" id="ARBA00022490"/>
    </source>
</evidence>
<feature type="domain" description="Helicase C-terminal" evidence="8">
    <location>
        <begin position="1883"/>
        <end position="2044"/>
    </location>
</feature>
<dbReference type="InterPro" id="IPR003604">
    <property type="entry name" value="Matrin/U1-like-C_Znf_C2H2"/>
</dbReference>
<dbReference type="GO" id="GO:0051225">
    <property type="term" value="P:spindle assembly"/>
    <property type="evidence" value="ECO:0007669"/>
    <property type="project" value="TreeGrafter"/>
</dbReference>
<dbReference type="Gene3D" id="3.30.160.60">
    <property type="entry name" value="Classic Zinc Finger"/>
    <property type="match status" value="4"/>
</dbReference>
<organism evidence="9 10">
    <name type="scientific">Macrostomum lignano</name>
    <dbReference type="NCBI Taxonomy" id="282301"/>
    <lineage>
        <taxon>Eukaryota</taxon>
        <taxon>Metazoa</taxon>
        <taxon>Spiralia</taxon>
        <taxon>Lophotrochozoa</taxon>
        <taxon>Platyhelminthes</taxon>
        <taxon>Rhabditophora</taxon>
        <taxon>Macrostomorpha</taxon>
        <taxon>Macrostomida</taxon>
        <taxon>Macrostomidae</taxon>
        <taxon>Macrostomum</taxon>
    </lineage>
</organism>
<feature type="compositionally biased region" description="Basic residues" evidence="6">
    <location>
        <begin position="1191"/>
        <end position="1200"/>
    </location>
</feature>
<sequence>MLGHQDHFLLAAFSSHHLVEYIIFACNELTMVKSKDFGLYFSQQMADINHARVQLTHHVSSLFSQILGADKPSVELDTYIDLLERSVRPNTQSLLADAHRAKRIISDNNPHAEEFNRKYEELKIKNVKELDPFVDLLSRIKRDPATQRTLEAIAGPVQLPTSAGSAAAQPRRPQTAVGAPAGSTSRLNVAALSSHMNAEARQRPTDSSLPSSVAGPLRQKTPASEPAEVPWQPDWLYERPFLSSDFVLDDPPRRLTPSIGVYPVEAQEQLIIQDVLSLLSGVEGSFVVPRPLASRADRRGFDVDNSLDATRLEMLGQLLPVCSHRSDVTRFAEDKAAYEYGMVNQALSGSITALLRDLGVLVCQLEHQQRIGQLRLHRLHCCLQEPARVLETLAEIAHDVNQGECLGGSVLSLLHDKACASAGDPKRHRLLLHLTKAASRPFFDMLQTWVYRGRVLDPYSEFMVTENTATSKEVLTREYINDYWENRYQLCSQRVPSFLWPMAEKVLSTGKYLNVVAQCGEALLDYPAEELVYAYEGGRYVEQLESAHAKAAALLMRLLREKGLRDLLCSLKRFFLLDQSDFLVHFMDLADSEMRREAGRVSLNRLESLLETAVRTSAAGPDPNRDRLRVALLPHDLIGQMLALVSLREAAPDATAAARLTALEAFSLDIEVDFPLSLLINRRAITRYQMLFRHLFYCRHVERLLGSVWLQQHRNRASVTSAYALRQQMLTFVQHLEYYMTFEVIEPAWHRLWTQLDKVGNLDELIERHSHMLTSCLSDCMLQQPDLLKLLYKLLAVCVTFCNCIARHGGSAESADLAATVETFSANFSGLLKQLIEAIAEHCSNQRLNLMNLIYRLNYNYFYVAATRMLYRLQNQVNSNRCDLCGVTFTSAVHRSDHLSGRPHQRAVSRALHAEPAGEAFCCLICDVACNSEASLAAHCRGQAHQRRLKMPEALEYVRNSAEHVRQEDRGGGVVWYWCDLCNIHATSKSDLASHFQGRGHKNAVVRAGVGAPSLAFDASETSSSIVLPGNQQQQAASSTQPLVPNLEAAAAAAAAPNSIPNHSARIAVASLTDEFSLMSVHPAAQVSQSPLPSLQYASQTVQPASQTVQSVSQTVQPVSQTVQPVSQPVQPERQPLQPASQPVPPVQQPQLHSEILSSPWFQFESEGRYRCNLCGTFATSMSNLADHWNGRPHKNKARRAAATASHMSSSAASPSSSAASSSSSAVSPQSVPPQQRPADSVAPAAAGGGSQRQSAIRSASTLGLNFDLNGKCASPINLATWGIDLCRRFINCRGLQRRSLALGRLQRRSISLRWLQRHSLALRWLQRHSLALRGFNAAASPSAVSPSAGSAALSGSAVPHQAAGQAQPLVESQANGMLRCTVCNVQCNTPDQMLNHKQGKNHLKRLRVSGITQPAAATDRAGPEPDLQAASYQPVVQLPDGYSLCNLCGIRLHGNNVAAHVAGRDHRRRLAVRCPAPDRQAPACEFVANPRTDWPTQLRPRIYQLEAYRLCCRHGNALCVLPTGTGKTMVAALAILAALEANPLRSAVFLVDKVLLVLQQAAFLRAQLAQVRMRRFFRPLPPPSSPALPTPTVTRSLAVAAVCGDLHSLPDDQPLAAADLVVTTAAFYANCLRTGALRLDQACLLAMDEAHHCDALHPYSLLAGQVLSMPELKSPRLLGFTASPAGQASLPATQEMLVGLLDRLGGARLAWPSSPDAQAQLAEFSVRAGISGRLVPPLTEETAAVAALINHSALVLTALRKAAEASGASDAALLVNQLLSNGGLDCPNLAGVLDEVAERTADSQPVRLLVEQLRRLSELRSALGLAVCGDSRQLVAELDDAALSSLLSRELLTEMRQSAEALVDALQLLREGQAATAGAGSVLRALADDLRGTGGARLALVIVRERATARRLADLLASHSAFADFADLRPACLIGHGAAGDAGMSVAQQRRLLYSVARGEANALVATPIACEGLDLPRCDLLVLADPPSRVAALVQSRGRVRVDAGRCLVYCRSAEERQRLQDLLAGEANLLQAPPPAAPSSSSLCASASHFPGQLRVLHGRANQPACPPVAEPQCSSLHLRRPPARLYASCSRTVDFRVSRRVSCKMQQRRLQFHCPAGGGGPGSGKKRLELHGKKIPRESRRGDARSLFEEFELPGSPAPCRRPRSRQQSLISLRSPARTSQSFRGVRGWALRLLLLGSRAPPGAASHAVY</sequence>
<evidence type="ECO:0000313" key="9">
    <source>
        <dbReference type="Proteomes" id="UP000095280"/>
    </source>
</evidence>
<dbReference type="SUPFAM" id="SSF52540">
    <property type="entry name" value="P-loop containing nucleoside triphosphate hydrolases"/>
    <property type="match status" value="1"/>
</dbReference>
<dbReference type="Pfam" id="PF04130">
    <property type="entry name" value="GCP_C_terminal"/>
    <property type="match status" value="1"/>
</dbReference>
<dbReference type="Pfam" id="PF17681">
    <property type="entry name" value="GCP_N_terminal"/>
    <property type="match status" value="1"/>
</dbReference>
<accession>A0A1I8H7V4</accession>
<proteinExistence type="inferred from homology"/>
<dbReference type="InterPro" id="IPR013087">
    <property type="entry name" value="Znf_C2H2_type"/>
</dbReference>
<dbReference type="InterPro" id="IPR006935">
    <property type="entry name" value="Helicase/UvrB_N"/>
</dbReference>
<keyword evidence="9" id="KW-1185">Reference proteome</keyword>
<dbReference type="GO" id="GO:0000930">
    <property type="term" value="C:gamma-tubulin complex"/>
    <property type="evidence" value="ECO:0007669"/>
    <property type="project" value="TreeGrafter"/>
</dbReference>
<feature type="region of interest" description="Disordered" evidence="6">
    <location>
        <begin position="1123"/>
        <end position="1151"/>
    </location>
</feature>
<dbReference type="GO" id="GO:0051321">
    <property type="term" value="P:meiotic cell cycle"/>
    <property type="evidence" value="ECO:0007669"/>
    <property type="project" value="TreeGrafter"/>
</dbReference>
<dbReference type="SUPFAM" id="SSF57667">
    <property type="entry name" value="beta-beta-alpha zinc fingers"/>
    <property type="match status" value="5"/>
</dbReference>
<dbReference type="PROSITE" id="PS00028">
    <property type="entry name" value="ZINC_FINGER_C2H2_1"/>
    <property type="match status" value="2"/>
</dbReference>
<evidence type="ECO:0000256" key="6">
    <source>
        <dbReference type="SAM" id="MobiDB-lite"/>
    </source>
</evidence>
<dbReference type="GO" id="GO:0007020">
    <property type="term" value="P:microtubule nucleation"/>
    <property type="evidence" value="ECO:0007669"/>
    <property type="project" value="InterPro"/>
</dbReference>
<dbReference type="SMART" id="SM00451">
    <property type="entry name" value="ZnF_U1"/>
    <property type="match status" value="6"/>
</dbReference>
<evidence type="ECO:0000256" key="4">
    <source>
        <dbReference type="ARBA" id="ARBA00022701"/>
    </source>
</evidence>
<evidence type="ECO:0000313" key="10">
    <source>
        <dbReference type="WBParaSite" id="maker-uti_cns_0004696-snap-gene-0.2-mRNA-1"/>
    </source>
</evidence>
<dbReference type="Pfam" id="PF04851">
    <property type="entry name" value="ResIII"/>
    <property type="match status" value="1"/>
</dbReference>
<dbReference type="GO" id="GO:0000922">
    <property type="term" value="C:spindle pole"/>
    <property type="evidence" value="ECO:0007669"/>
    <property type="project" value="InterPro"/>
</dbReference>
<dbReference type="Gene3D" id="3.40.50.300">
    <property type="entry name" value="P-loop containing nucleotide triphosphate hydrolases"/>
    <property type="match status" value="2"/>
</dbReference>
<dbReference type="PANTHER" id="PTHR19302">
    <property type="entry name" value="GAMMA TUBULIN COMPLEX PROTEIN"/>
    <property type="match status" value="1"/>
</dbReference>
<evidence type="ECO:0000256" key="2">
    <source>
        <dbReference type="ARBA" id="ARBA00010337"/>
    </source>
</evidence>
<comment type="similarity">
    <text evidence="2">Belongs to the TUBGCP family.</text>
</comment>
<dbReference type="WBParaSite" id="maker-uti_cns_0004696-snap-gene-0.2-mRNA-1">
    <property type="protein sequence ID" value="maker-uti_cns_0004696-snap-gene-0.2-mRNA-1"/>
    <property type="gene ID" value="maker-uti_cns_0004696-snap-gene-0.2"/>
</dbReference>
<dbReference type="GO" id="GO:0051011">
    <property type="term" value="F:microtubule minus-end binding"/>
    <property type="evidence" value="ECO:0007669"/>
    <property type="project" value="TreeGrafter"/>
</dbReference>
<protein>
    <submittedName>
        <fullName evidence="10">Gamma-tubulin complex component</fullName>
    </submittedName>
</protein>
<dbReference type="InterPro" id="IPR036236">
    <property type="entry name" value="Znf_C2H2_sf"/>
</dbReference>
<dbReference type="SMART" id="SM00355">
    <property type="entry name" value="ZnF_C2H2"/>
    <property type="match status" value="5"/>
</dbReference>
<dbReference type="PANTHER" id="PTHR19302:SF13">
    <property type="entry name" value="GAMMA-TUBULIN COMPLEX COMPONENT 2"/>
    <property type="match status" value="1"/>
</dbReference>
<dbReference type="GO" id="GO:0003677">
    <property type="term" value="F:DNA binding"/>
    <property type="evidence" value="ECO:0007669"/>
    <property type="project" value="InterPro"/>
</dbReference>
<dbReference type="Pfam" id="PF00271">
    <property type="entry name" value="Helicase_C"/>
    <property type="match status" value="1"/>
</dbReference>
<dbReference type="Proteomes" id="UP000095280">
    <property type="component" value="Unplaced"/>
</dbReference>
<dbReference type="GO" id="GO:0005874">
    <property type="term" value="C:microtubule"/>
    <property type="evidence" value="ECO:0007669"/>
    <property type="project" value="UniProtKB-KW"/>
</dbReference>
<keyword evidence="3" id="KW-0963">Cytoplasm</keyword>
<dbReference type="GO" id="GO:0016787">
    <property type="term" value="F:hydrolase activity"/>
    <property type="evidence" value="ECO:0007669"/>
    <property type="project" value="InterPro"/>
</dbReference>
<dbReference type="GO" id="GO:0000278">
    <property type="term" value="P:mitotic cell cycle"/>
    <property type="evidence" value="ECO:0007669"/>
    <property type="project" value="TreeGrafter"/>
</dbReference>
<dbReference type="InterPro" id="IPR041470">
    <property type="entry name" value="GCP_N"/>
</dbReference>
<dbReference type="Gene3D" id="1.20.120.1900">
    <property type="entry name" value="Gamma-tubulin complex, C-terminal domain"/>
    <property type="match status" value="1"/>
</dbReference>
<dbReference type="InterPro" id="IPR014001">
    <property type="entry name" value="Helicase_ATP-bd"/>
</dbReference>
<dbReference type="InterPro" id="IPR040457">
    <property type="entry name" value="GCP_C"/>
</dbReference>
<feature type="domain" description="Helicase ATP-binding" evidence="7">
    <location>
        <begin position="1509"/>
        <end position="1703"/>
    </location>
</feature>
<feature type="compositionally biased region" description="Low complexity" evidence="6">
    <location>
        <begin position="1123"/>
        <end position="1141"/>
    </location>
</feature>
<keyword evidence="5" id="KW-0206">Cytoskeleton</keyword>
<dbReference type="InterPro" id="IPR001650">
    <property type="entry name" value="Helicase_C-like"/>
</dbReference>
<dbReference type="SMART" id="SM00490">
    <property type="entry name" value="HELICc"/>
    <property type="match status" value="1"/>
</dbReference>
<dbReference type="GO" id="GO:0005524">
    <property type="term" value="F:ATP binding"/>
    <property type="evidence" value="ECO:0007669"/>
    <property type="project" value="InterPro"/>
</dbReference>
<dbReference type="InterPro" id="IPR007259">
    <property type="entry name" value="GCP"/>
</dbReference>
<evidence type="ECO:0000256" key="1">
    <source>
        <dbReference type="ARBA" id="ARBA00004245"/>
    </source>
</evidence>
<comment type="subcellular location">
    <subcellularLocation>
        <location evidence="1">Cytoplasm</location>
        <location evidence="1">Cytoskeleton</location>
    </subcellularLocation>
</comment>
<dbReference type="PROSITE" id="PS51194">
    <property type="entry name" value="HELICASE_CTER"/>
    <property type="match status" value="1"/>
</dbReference>
<keyword evidence="4" id="KW-0493">Microtubule</keyword>
<evidence type="ECO:0000259" key="7">
    <source>
        <dbReference type="PROSITE" id="PS51192"/>
    </source>
</evidence>
<reference evidence="10" key="1">
    <citation type="submission" date="2016-11" db="UniProtKB">
        <authorList>
            <consortium name="WormBaseParasite"/>
        </authorList>
    </citation>
    <scope>IDENTIFICATION</scope>
</reference>
<name>A0A1I8H7V4_9PLAT</name>
<dbReference type="GO" id="GO:0031122">
    <property type="term" value="P:cytoplasmic microtubule organization"/>
    <property type="evidence" value="ECO:0007669"/>
    <property type="project" value="TreeGrafter"/>
</dbReference>
<dbReference type="GO" id="GO:0008270">
    <property type="term" value="F:zinc ion binding"/>
    <property type="evidence" value="ECO:0007669"/>
    <property type="project" value="InterPro"/>
</dbReference>
<dbReference type="Pfam" id="PF12874">
    <property type="entry name" value="zf-met"/>
    <property type="match status" value="5"/>
</dbReference>
<dbReference type="GO" id="GO:0043015">
    <property type="term" value="F:gamma-tubulin binding"/>
    <property type="evidence" value="ECO:0007669"/>
    <property type="project" value="InterPro"/>
</dbReference>
<evidence type="ECO:0000259" key="8">
    <source>
        <dbReference type="PROSITE" id="PS51194"/>
    </source>
</evidence>
<dbReference type="InterPro" id="IPR042241">
    <property type="entry name" value="GCP_C_sf"/>
</dbReference>
<dbReference type="InterPro" id="IPR027417">
    <property type="entry name" value="P-loop_NTPase"/>
</dbReference>
<feature type="compositionally biased region" description="Low complexity" evidence="6">
    <location>
        <begin position="1201"/>
        <end position="1230"/>
    </location>
</feature>
<feature type="region of interest" description="Disordered" evidence="6">
    <location>
        <begin position="161"/>
        <end position="229"/>
    </location>
</feature>